<dbReference type="RefSeq" id="WP_154477200.1">
    <property type="nucleotide sequence ID" value="NZ_VULY01000018.1"/>
</dbReference>
<accession>A0A6N7V030</accession>
<evidence type="ECO:0000313" key="2">
    <source>
        <dbReference type="EMBL" id="MSR94920.1"/>
    </source>
</evidence>
<evidence type="ECO:0000313" key="1">
    <source>
        <dbReference type="EMBL" id="MSR93945.1"/>
    </source>
</evidence>
<gene>
    <name evidence="1" type="ORF">FYJ34_06680</name>
    <name evidence="2" type="ORF">FYJ34_12215</name>
</gene>
<organism evidence="1 3">
    <name type="scientific">Suipraeoptans intestinalis</name>
    <dbReference type="NCBI Taxonomy" id="2606628"/>
    <lineage>
        <taxon>Bacteria</taxon>
        <taxon>Bacillati</taxon>
        <taxon>Bacillota</taxon>
        <taxon>Clostridia</taxon>
        <taxon>Lachnospirales</taxon>
        <taxon>Lachnospiraceae</taxon>
        <taxon>Suipraeoptans</taxon>
    </lineage>
</organism>
<proteinExistence type="predicted"/>
<dbReference type="AlphaFoldDB" id="A0A6N7V030"/>
<dbReference type="EMBL" id="VULY01000018">
    <property type="protein sequence ID" value="MSR93945.1"/>
    <property type="molecule type" value="Genomic_DNA"/>
</dbReference>
<evidence type="ECO:0000313" key="3">
    <source>
        <dbReference type="Proteomes" id="UP000434409"/>
    </source>
</evidence>
<reference evidence="1 3" key="1">
    <citation type="submission" date="2019-08" db="EMBL/GenBank/DDBJ databases">
        <title>In-depth cultivation of the pig gut microbiome towards novel bacterial diversity and tailored functional studies.</title>
        <authorList>
            <person name="Wylensek D."/>
            <person name="Hitch T.C.A."/>
            <person name="Clavel T."/>
        </authorList>
    </citation>
    <scope>NUCLEOTIDE SEQUENCE [LARGE SCALE GENOMIC DNA]</scope>
    <source>
        <strain evidence="1 3">68-1-5</strain>
    </source>
</reference>
<dbReference type="EMBL" id="VULY01000038">
    <property type="protein sequence ID" value="MSR94920.1"/>
    <property type="molecule type" value="Genomic_DNA"/>
</dbReference>
<sequence>MAKSQWKIEFNETGHLEKVGIEIPSFRGKNVTKDILERIRYLDYLISGIKRDQEAYFDSYDHDITEYVGYFKFYFERLENEEVMEKIRVDVGDGLSLNEENYRYIESFLEE</sequence>
<name>A0A6N7V030_9FIRM</name>
<keyword evidence="3" id="KW-1185">Reference proteome</keyword>
<protein>
    <submittedName>
        <fullName evidence="1">Uncharacterized protein</fullName>
    </submittedName>
</protein>
<dbReference type="Proteomes" id="UP000434409">
    <property type="component" value="Unassembled WGS sequence"/>
</dbReference>
<comment type="caution">
    <text evidence="1">The sequence shown here is derived from an EMBL/GenBank/DDBJ whole genome shotgun (WGS) entry which is preliminary data.</text>
</comment>